<sequence>MACNCPVCAWSKRGDRPAEKSVHAFPTPPNQPLTLPYSLDENAGNAAFQFSGNSQLRNGKMKTRPLSEQERVTKEVSTGNYSVNRLTLITAAVVLLLAIVQHM</sequence>
<organism evidence="3 4">
    <name type="scientific">Bifidobacterium adolescentis</name>
    <dbReference type="NCBI Taxonomy" id="1680"/>
    <lineage>
        <taxon>Bacteria</taxon>
        <taxon>Bacillati</taxon>
        <taxon>Actinomycetota</taxon>
        <taxon>Actinomycetes</taxon>
        <taxon>Bifidobacteriales</taxon>
        <taxon>Bifidobacteriaceae</taxon>
        <taxon>Bifidobacterium</taxon>
    </lineage>
</organism>
<gene>
    <name evidence="3" type="ORF">AL0462_1497</name>
</gene>
<evidence type="ECO:0000313" key="4">
    <source>
        <dbReference type="Proteomes" id="UP000193905"/>
    </source>
</evidence>
<proteinExistence type="predicted"/>
<accession>A0A1X2ZNB3</accession>
<keyword evidence="2" id="KW-0812">Transmembrane</keyword>
<evidence type="ECO:0000256" key="2">
    <source>
        <dbReference type="SAM" id="Phobius"/>
    </source>
</evidence>
<protein>
    <submittedName>
        <fullName evidence="3">Uncharacterized protein</fullName>
    </submittedName>
</protein>
<reference evidence="3 4" key="1">
    <citation type="journal article" date="2016" name="Sci. Rep.">
        <title>Evaluation of genetic diversity among strains of the human gut commensal Bifidobacterium adolescentis.</title>
        <authorList>
            <person name="Duranti S."/>
            <person name="Milani C."/>
            <person name="Lugli G.A."/>
            <person name="Mancabelli L."/>
            <person name="Turroni F."/>
            <person name="Ferrario C."/>
            <person name="Mangifesta M."/>
            <person name="Viappiani A."/>
            <person name="Sanchez B."/>
            <person name="Margolles A."/>
            <person name="van Sinderen D."/>
            <person name="Ventura M."/>
        </authorList>
    </citation>
    <scope>NUCLEOTIDE SEQUENCE [LARGE SCALE GENOMIC DNA]</scope>
    <source>
        <strain evidence="3 4">AL46-2</strain>
    </source>
</reference>
<feature type="transmembrane region" description="Helical" evidence="2">
    <location>
        <begin position="82"/>
        <end position="100"/>
    </location>
</feature>
<feature type="region of interest" description="Disordered" evidence="1">
    <location>
        <begin position="54"/>
        <end position="73"/>
    </location>
</feature>
<evidence type="ECO:0000256" key="1">
    <source>
        <dbReference type="SAM" id="MobiDB-lite"/>
    </source>
</evidence>
<dbReference type="EMBL" id="LNKH01000010">
    <property type="protein sequence ID" value="OSG95899.1"/>
    <property type="molecule type" value="Genomic_DNA"/>
</dbReference>
<name>A0A1X2ZNB3_BIFAD</name>
<keyword evidence="2" id="KW-0472">Membrane</keyword>
<dbReference type="Proteomes" id="UP000193905">
    <property type="component" value="Unassembled WGS sequence"/>
</dbReference>
<evidence type="ECO:0000313" key="3">
    <source>
        <dbReference type="EMBL" id="OSG95899.1"/>
    </source>
</evidence>
<dbReference type="AlphaFoldDB" id="A0A1X2ZNB3"/>
<keyword evidence="2" id="KW-1133">Transmembrane helix</keyword>
<comment type="caution">
    <text evidence="3">The sequence shown here is derived from an EMBL/GenBank/DDBJ whole genome shotgun (WGS) entry which is preliminary data.</text>
</comment>